<dbReference type="AlphaFoldDB" id="A0A7W3YBQ9"/>
<reference evidence="3 4" key="1">
    <citation type="submission" date="2020-07" db="EMBL/GenBank/DDBJ databases">
        <title>Description of Limosilactobacillus balticus sp. nov., Limosilactobacillus agrestis sp. nov., Limosilactobacillus albertensis sp. nov., Limosilactobacillus rudii sp. nov., Limosilactobacillus fastidiosus sp. nov., five novel Limosilactobacillus species isolated from the vertebrate gastrointestinal tract, and proposal of 6 subspecies of Limosilactobacillus reuteri adapted to the gastrointestinal tract of specific vertebrate hosts.</title>
        <authorList>
            <person name="Li F."/>
            <person name="Cheng C."/>
            <person name="Zheng J."/>
            <person name="Quevedo R.M."/>
            <person name="Li J."/>
            <person name="Roos S."/>
            <person name="Gaenzle M.G."/>
            <person name="Walter J."/>
        </authorList>
    </citation>
    <scope>NUCLEOTIDE SEQUENCE [LARGE SCALE GENOMIC DNA]</scope>
    <source>
        <strain evidence="2 3">WF-MA3-C</strain>
        <strain evidence="1 4">WF-MO7-1</strain>
    </source>
</reference>
<dbReference type="EMBL" id="JACIUY010000011">
    <property type="protein sequence ID" value="MBB1085306.1"/>
    <property type="molecule type" value="Genomic_DNA"/>
</dbReference>
<dbReference type="EMBL" id="JACIUZ010000015">
    <property type="protein sequence ID" value="MBB1062400.1"/>
    <property type="molecule type" value="Genomic_DNA"/>
</dbReference>
<evidence type="ECO:0000313" key="4">
    <source>
        <dbReference type="Proteomes" id="UP000544052"/>
    </source>
</evidence>
<keyword evidence="4" id="KW-1185">Reference proteome</keyword>
<evidence type="ECO:0000313" key="3">
    <source>
        <dbReference type="Proteomes" id="UP000518255"/>
    </source>
</evidence>
<sequence>MAKKVLLDSNKTNKQVAAVLKAQKTLKDEKAKLRSSQEEETDKAFIELGEKIVKHYHIKSVSELDSWYRKIIQQVPYKEPQESQPFNSDNSNQ</sequence>
<name>A0A7W3YBQ9_9LACO</name>
<proteinExistence type="predicted"/>
<gene>
    <name evidence="2" type="ORF">H5R63_00540</name>
    <name evidence="1" type="ORF">H5R64_01050</name>
</gene>
<dbReference type="Proteomes" id="UP000544052">
    <property type="component" value="Unassembled WGS sequence"/>
</dbReference>
<evidence type="ECO:0000313" key="1">
    <source>
        <dbReference type="EMBL" id="MBB1062400.1"/>
    </source>
</evidence>
<dbReference type="Proteomes" id="UP000518255">
    <property type="component" value="Unassembled WGS sequence"/>
</dbReference>
<evidence type="ECO:0000313" key="2">
    <source>
        <dbReference type="EMBL" id="MBB1085306.1"/>
    </source>
</evidence>
<organism evidence="2 3">
    <name type="scientific">Limosilactobacillus fastidiosus</name>
    <dbReference type="NCBI Taxonomy" id="2759855"/>
    <lineage>
        <taxon>Bacteria</taxon>
        <taxon>Bacillati</taxon>
        <taxon>Bacillota</taxon>
        <taxon>Bacilli</taxon>
        <taxon>Lactobacillales</taxon>
        <taxon>Lactobacillaceae</taxon>
        <taxon>Limosilactobacillus</taxon>
    </lineage>
</organism>
<comment type="caution">
    <text evidence="2">The sequence shown here is derived from an EMBL/GenBank/DDBJ whole genome shotgun (WGS) entry which is preliminary data.</text>
</comment>
<protein>
    <submittedName>
        <fullName evidence="2">Uncharacterized protein</fullName>
    </submittedName>
</protein>
<accession>A0A7W3YBQ9</accession>
<dbReference type="RefSeq" id="WP_182580051.1">
    <property type="nucleotide sequence ID" value="NZ_JACIUY010000011.1"/>
</dbReference>